<name>A0A6L6INR4_9ENTR</name>
<keyword evidence="3" id="KW-1133">Transmembrane helix</keyword>
<feature type="transmembrane region" description="Helical" evidence="3">
    <location>
        <begin position="310"/>
        <end position="329"/>
    </location>
</feature>
<accession>A0A6L6INR4</accession>
<dbReference type="Proteomes" id="UP000477739">
    <property type="component" value="Unassembled WGS sequence"/>
</dbReference>
<feature type="transmembrane region" description="Helical" evidence="3">
    <location>
        <begin position="140"/>
        <end position="160"/>
    </location>
</feature>
<evidence type="ECO:0000256" key="3">
    <source>
        <dbReference type="SAM" id="Phobius"/>
    </source>
</evidence>
<organism evidence="4 5">
    <name type="scientific">Intestinirhabdus alba</name>
    <dbReference type="NCBI Taxonomy" id="2899544"/>
    <lineage>
        <taxon>Bacteria</taxon>
        <taxon>Pseudomonadati</taxon>
        <taxon>Pseudomonadota</taxon>
        <taxon>Gammaproteobacteria</taxon>
        <taxon>Enterobacterales</taxon>
        <taxon>Enterobacteriaceae</taxon>
        <taxon>Intestinirhabdus</taxon>
    </lineage>
</organism>
<proteinExistence type="predicted"/>
<protein>
    <recommendedName>
        <fullName evidence="6">TIGR04086 family membrane protein</fullName>
    </recommendedName>
</protein>
<feature type="transmembrane region" description="Helical" evidence="3">
    <location>
        <begin position="80"/>
        <end position="100"/>
    </location>
</feature>
<keyword evidence="1" id="KW-0175">Coiled coil</keyword>
<evidence type="ECO:0000313" key="4">
    <source>
        <dbReference type="EMBL" id="MTH46403.1"/>
    </source>
</evidence>
<evidence type="ECO:0008006" key="6">
    <source>
        <dbReference type="Google" id="ProtNLM"/>
    </source>
</evidence>
<feature type="transmembrane region" description="Helical" evidence="3">
    <location>
        <begin position="37"/>
        <end position="60"/>
    </location>
</feature>
<keyword evidence="3" id="KW-0472">Membrane</keyword>
<feature type="coiled-coil region" evidence="1">
    <location>
        <begin position="269"/>
        <end position="307"/>
    </location>
</feature>
<dbReference type="OrthoDB" id="2154696at2"/>
<comment type="caution">
    <text evidence="4">The sequence shown here is derived from an EMBL/GenBank/DDBJ whole genome shotgun (WGS) entry which is preliminary data.</text>
</comment>
<gene>
    <name evidence="4" type="ORF">GJV78_09100</name>
</gene>
<feature type="region of interest" description="Disordered" evidence="2">
    <location>
        <begin position="204"/>
        <end position="224"/>
    </location>
</feature>
<evidence type="ECO:0000313" key="5">
    <source>
        <dbReference type="Proteomes" id="UP000477739"/>
    </source>
</evidence>
<keyword evidence="3" id="KW-0812">Transmembrane</keyword>
<keyword evidence="5" id="KW-1185">Reference proteome</keyword>
<evidence type="ECO:0000256" key="1">
    <source>
        <dbReference type="SAM" id="Coils"/>
    </source>
</evidence>
<dbReference type="RefSeq" id="WP_155108036.1">
    <property type="nucleotide sequence ID" value="NZ_WMJZ01000010.1"/>
</dbReference>
<sequence length="348" mass="37453">MNEHHEHLHTRHDAGWIETVHEVPSGGVPLKRISWSAIFAGVISSVVIHLLLTLLGTAIGASTIDPLQEQHPLDGIGTGAAIWTGISMLIAIAVGAWISGRLAQREGALHGLLMFGVNTLFSVWLAVTLVNYTVSGAMNVMGAGLSAIGSTVSAAAPHAARMAQDKLQENGINLDSLQSELETTLRQTGKPELQPENLQNDAQNAVDSAQNQAQATANNPQNADTDIANWVKGLIDRNQDTLQAADRDALKNIIKARTGKSDAEAEQIVAQTERNYQLARQKYAELKQQAEQKAREAADKAAAATAKASWFAFFMMIVEAVLAGVMGMVGRRTQPRQVLSHQRPTTRD</sequence>
<reference evidence="4 5" key="1">
    <citation type="submission" date="2019-11" db="EMBL/GenBank/DDBJ databases">
        <title>Escherichia alba sp. nov. isolated from the gut of plastic-eating superworms Zophobas atratus.</title>
        <authorList>
            <person name="Yang Y."/>
        </authorList>
    </citation>
    <scope>NUCLEOTIDE SEQUENCE [LARGE SCALE GENOMIC DNA]</scope>
    <source>
        <strain evidence="5">BIT-B35</strain>
    </source>
</reference>
<evidence type="ECO:0000256" key="2">
    <source>
        <dbReference type="SAM" id="MobiDB-lite"/>
    </source>
</evidence>
<feature type="compositionally biased region" description="Low complexity" evidence="2">
    <location>
        <begin position="209"/>
        <end position="223"/>
    </location>
</feature>
<dbReference type="AlphaFoldDB" id="A0A6L6INR4"/>
<feature type="transmembrane region" description="Helical" evidence="3">
    <location>
        <begin position="112"/>
        <end position="134"/>
    </location>
</feature>
<dbReference type="EMBL" id="WMJZ01000010">
    <property type="protein sequence ID" value="MTH46403.1"/>
    <property type="molecule type" value="Genomic_DNA"/>
</dbReference>